<proteinExistence type="predicted"/>
<dbReference type="InterPro" id="IPR011009">
    <property type="entry name" value="Kinase-like_dom_sf"/>
</dbReference>
<protein>
    <recommendedName>
        <fullName evidence="1">Prion-inhibition and propagation HeLo domain-containing protein</fullName>
    </recommendedName>
</protein>
<reference evidence="2" key="1">
    <citation type="journal article" date="2020" name="BMC Genomics">
        <title>Correction to: Identification and distribution of gene clusters required for synthesis of sphingolipid metabolism inhibitors in diverse species of the filamentous fungus Fusarium.</title>
        <authorList>
            <person name="Kim H.S."/>
            <person name="Lohmar J.M."/>
            <person name="Busman M."/>
            <person name="Brown D.W."/>
            <person name="Naumann T.A."/>
            <person name="Divon H.H."/>
            <person name="Lysoe E."/>
            <person name="Uhlig S."/>
            <person name="Proctor R.H."/>
        </authorList>
    </citation>
    <scope>NUCLEOTIDE SEQUENCE</scope>
    <source>
        <strain evidence="2">NRRL 20472</strain>
    </source>
</reference>
<gene>
    <name evidence="2" type="ORF">FSARC_12195</name>
</gene>
<sequence length="618" mass="69935">MEAVGLGIGGVSLLFQIFAGCIKGIILGLHRNNLTDSNINAGYQLFSEAKGLETNYQFFRVRFKTEQYRLLDWATIAQLSENDETLVLNKASRSVLLDVLDQQYRLMLRFGRLDDRLRPLTKPLLFEVQEDDSSNSEHFEEVDSLQSRFPHTNVLLKKSLDFIHGTSKVPSRLRWAISDKAKIEDVLNKLTSLNDYLNELLNNQQLQSLTAQHTRTSYQIMQLNNKVDHLCELIAAGRFTLSSPEAHGYRNTTDHKLEASLASLAQFKALMSVIETASLTEKTRSKLGLNEMSSNAPLRIPTNEIEILDKPIPKSANRVSAKYKPADASWRRVWIEWKSISATTDHKNSEANHRRTLKRFEALVELLRQDHAVREFSTMRCLGYCVQGKVKAQLQYGFVFENPQSVDPAAQPTSLEDHLLTSSIPSLTTRVGLMKALVGFVEKLHAVNWLHKGLRSQNVVFFPSYHEEIDLTNPYLSGFDYSRPENANDMSETAPTVASEDLYRHPAVQGEPKDNSQWHGFKKYHDIYSLGIILLEIAYWDPIYKILGYCQAEDIKPSELVRVRMRLLGTHDSSFRGNLGDVIADAILACLSGPSGKGEFETTGFFEAIVQNLQQVVV</sequence>
<evidence type="ECO:0000313" key="2">
    <source>
        <dbReference type="EMBL" id="KAF4954258.1"/>
    </source>
</evidence>
<dbReference type="SUPFAM" id="SSF56112">
    <property type="entry name" value="Protein kinase-like (PK-like)"/>
    <property type="match status" value="1"/>
</dbReference>
<feature type="domain" description="Prion-inhibition and propagation HeLo" evidence="1">
    <location>
        <begin position="5"/>
        <end position="232"/>
    </location>
</feature>
<dbReference type="AlphaFoldDB" id="A0A8H4WXA7"/>
<name>A0A8H4WXA7_9HYPO</name>
<dbReference type="PANTHER" id="PTHR37542">
    <property type="entry name" value="HELO DOMAIN-CONTAINING PROTEIN-RELATED"/>
    <property type="match status" value="1"/>
</dbReference>
<dbReference type="OrthoDB" id="1911848at2759"/>
<dbReference type="Gene3D" id="1.10.510.10">
    <property type="entry name" value="Transferase(Phosphotransferase) domain 1"/>
    <property type="match status" value="1"/>
</dbReference>
<dbReference type="Proteomes" id="UP000622797">
    <property type="component" value="Unassembled WGS sequence"/>
</dbReference>
<evidence type="ECO:0000259" key="1">
    <source>
        <dbReference type="Pfam" id="PF14479"/>
    </source>
</evidence>
<evidence type="ECO:0000313" key="3">
    <source>
        <dbReference type="Proteomes" id="UP000622797"/>
    </source>
</evidence>
<organism evidence="2 3">
    <name type="scientific">Fusarium sarcochroum</name>
    <dbReference type="NCBI Taxonomy" id="1208366"/>
    <lineage>
        <taxon>Eukaryota</taxon>
        <taxon>Fungi</taxon>
        <taxon>Dikarya</taxon>
        <taxon>Ascomycota</taxon>
        <taxon>Pezizomycotina</taxon>
        <taxon>Sordariomycetes</taxon>
        <taxon>Hypocreomycetidae</taxon>
        <taxon>Hypocreales</taxon>
        <taxon>Nectriaceae</taxon>
        <taxon>Fusarium</taxon>
        <taxon>Fusarium lateritium species complex</taxon>
    </lineage>
</organism>
<comment type="caution">
    <text evidence="2">The sequence shown here is derived from an EMBL/GenBank/DDBJ whole genome shotgun (WGS) entry which is preliminary data.</text>
</comment>
<reference evidence="2" key="2">
    <citation type="submission" date="2020-05" db="EMBL/GenBank/DDBJ databases">
        <authorList>
            <person name="Kim H.-S."/>
            <person name="Proctor R.H."/>
            <person name="Brown D.W."/>
        </authorList>
    </citation>
    <scope>NUCLEOTIDE SEQUENCE</scope>
    <source>
        <strain evidence="2">NRRL 20472</strain>
    </source>
</reference>
<accession>A0A8H4WXA7</accession>
<dbReference type="Gene3D" id="1.20.120.1020">
    <property type="entry name" value="Prion-inhibition and propagation, HeLo domain"/>
    <property type="match status" value="1"/>
</dbReference>
<dbReference type="PANTHER" id="PTHR37542:SF1">
    <property type="entry name" value="PRION-INHIBITION AND PROPAGATION HELO DOMAIN-CONTAINING PROTEIN"/>
    <property type="match status" value="1"/>
</dbReference>
<dbReference type="Pfam" id="PF14479">
    <property type="entry name" value="HeLo"/>
    <property type="match status" value="1"/>
</dbReference>
<dbReference type="EMBL" id="JABEXW010000819">
    <property type="protein sequence ID" value="KAF4954258.1"/>
    <property type="molecule type" value="Genomic_DNA"/>
</dbReference>
<dbReference type="InterPro" id="IPR029498">
    <property type="entry name" value="HeLo_dom"/>
</dbReference>
<dbReference type="InterPro" id="IPR038305">
    <property type="entry name" value="HeLo_sf"/>
</dbReference>
<keyword evidence="3" id="KW-1185">Reference proteome</keyword>